<evidence type="ECO:0000313" key="1">
    <source>
        <dbReference type="EMBL" id="AOW05876.1"/>
    </source>
</evidence>
<dbReference type="GeneID" id="90949726"/>
<dbReference type="RefSeq" id="XP_065950425.2">
    <property type="nucleotide sequence ID" value="XM_066094353.2"/>
</dbReference>
<evidence type="ECO:0000313" key="2">
    <source>
        <dbReference type="Proteomes" id="UP000182444"/>
    </source>
</evidence>
<dbReference type="AlphaFoldDB" id="A0A1D8NJR7"/>
<reference evidence="1 2" key="1">
    <citation type="journal article" date="2016" name="PLoS ONE">
        <title>Sequence Assembly of Yarrowia lipolytica Strain W29/CLIB89 Shows Transposable Element Diversity.</title>
        <authorList>
            <person name="Magnan C."/>
            <person name="Yu J."/>
            <person name="Chang I."/>
            <person name="Jahn E."/>
            <person name="Kanomata Y."/>
            <person name="Wu J."/>
            <person name="Zeller M."/>
            <person name="Oakes M."/>
            <person name="Baldi P."/>
            <person name="Sandmeyer S."/>
        </authorList>
    </citation>
    <scope>NUCLEOTIDE SEQUENCE [LARGE SCALE GENOMIC DNA]</scope>
    <source>
        <strain evidence="2">CLIB89(W29)</strain>
    </source>
</reference>
<name>A0A1D8NJR7_YARLL</name>
<proteinExistence type="predicted"/>
<gene>
    <name evidence="1" type="ORF">YALI1_E28224g</name>
</gene>
<accession>A0A1D8NJR7</accession>
<dbReference type="Proteomes" id="UP000182444">
    <property type="component" value="Chromosome 1E"/>
</dbReference>
<dbReference type="EMBL" id="CP017557">
    <property type="protein sequence ID" value="AOW05876.1"/>
    <property type="molecule type" value="Genomic_DNA"/>
</dbReference>
<protein>
    <submittedName>
        <fullName evidence="1">Uncharacterized protein</fullName>
    </submittedName>
</protein>
<sequence>MSIALVLYRVPVSTSCYQFTMKLSTITVSLLACLAAAAPVDSLNKRDNEQVCTGDREPWGCTEVNGVPGIWQSYGSGDNIRWYNIYKPWLPYGVRWANL</sequence>
<dbReference type="VEuPathDB" id="FungiDB:YALI1_E28224g"/>
<dbReference type="KEGG" id="yli:90949726"/>
<organism evidence="1 2">
    <name type="scientific">Yarrowia lipolytica</name>
    <name type="common">Candida lipolytica</name>
    <dbReference type="NCBI Taxonomy" id="4952"/>
    <lineage>
        <taxon>Eukaryota</taxon>
        <taxon>Fungi</taxon>
        <taxon>Dikarya</taxon>
        <taxon>Ascomycota</taxon>
        <taxon>Saccharomycotina</taxon>
        <taxon>Dipodascomycetes</taxon>
        <taxon>Dipodascales</taxon>
        <taxon>Dipodascales incertae sedis</taxon>
        <taxon>Yarrowia</taxon>
    </lineage>
</organism>